<accession>A0ABP5AN08</accession>
<keyword evidence="3" id="KW-1185">Reference proteome</keyword>
<organism evidence="2 3">
    <name type="scientific">Nocardioides lentus</name>
    <dbReference type="NCBI Taxonomy" id="338077"/>
    <lineage>
        <taxon>Bacteria</taxon>
        <taxon>Bacillati</taxon>
        <taxon>Actinomycetota</taxon>
        <taxon>Actinomycetes</taxon>
        <taxon>Propionibacteriales</taxon>
        <taxon>Nocardioidaceae</taxon>
        <taxon>Nocardioides</taxon>
    </lineage>
</organism>
<sequence length="290" mass="30118">MPPKPYREYVTRTTPGAALASFLCPEGFAAPRVAALAREVRVVPEVGRAAVGSLAAVRGRRATPYAGCAPPRVATPVVLVPGFCAGDASLAWMARELRARGHRTHRSGIHANIGCTREGVDALERRVEAVAERRGSPVQLVGHSLGGMLSRGLAGRRPDLVAGLVTLGSPVQAPGAHHALLTLGVRTLTRLSSLGVPGLLAGDCVRGRCARRAFEEQTAPLAPGVVWTAVTSRRDGVVDWRACTHPSAVTVEVTTSHCGMAVDPRVLAVVLEALRAGAAYAAPVAVGRAG</sequence>
<dbReference type="InterPro" id="IPR000073">
    <property type="entry name" value="AB_hydrolase_1"/>
</dbReference>
<evidence type="ECO:0000313" key="3">
    <source>
        <dbReference type="Proteomes" id="UP001501612"/>
    </source>
</evidence>
<feature type="domain" description="AB hydrolase-1" evidence="1">
    <location>
        <begin position="116"/>
        <end position="172"/>
    </location>
</feature>
<dbReference type="Gene3D" id="3.40.50.1820">
    <property type="entry name" value="alpha/beta hydrolase"/>
    <property type="match status" value="1"/>
</dbReference>
<evidence type="ECO:0000313" key="2">
    <source>
        <dbReference type="EMBL" id="GAA1917979.1"/>
    </source>
</evidence>
<dbReference type="EMBL" id="BAAAMY010000004">
    <property type="protein sequence ID" value="GAA1917979.1"/>
    <property type="molecule type" value="Genomic_DNA"/>
</dbReference>
<dbReference type="PANTHER" id="PTHR37946:SF1">
    <property type="entry name" value="SLL1969 PROTEIN"/>
    <property type="match status" value="1"/>
</dbReference>
<dbReference type="Proteomes" id="UP001501612">
    <property type="component" value="Unassembled WGS sequence"/>
</dbReference>
<protein>
    <recommendedName>
        <fullName evidence="1">AB hydrolase-1 domain-containing protein</fullName>
    </recommendedName>
</protein>
<dbReference type="Pfam" id="PF00561">
    <property type="entry name" value="Abhydrolase_1"/>
    <property type="match status" value="1"/>
</dbReference>
<dbReference type="SUPFAM" id="SSF53474">
    <property type="entry name" value="alpha/beta-Hydrolases"/>
    <property type="match status" value="1"/>
</dbReference>
<evidence type="ECO:0000259" key="1">
    <source>
        <dbReference type="Pfam" id="PF00561"/>
    </source>
</evidence>
<name>A0ABP5AN08_9ACTN</name>
<dbReference type="InterPro" id="IPR029058">
    <property type="entry name" value="AB_hydrolase_fold"/>
</dbReference>
<gene>
    <name evidence="2" type="ORF">GCM10009737_19260</name>
</gene>
<reference evidence="3" key="1">
    <citation type="journal article" date="2019" name="Int. J. Syst. Evol. Microbiol.">
        <title>The Global Catalogue of Microorganisms (GCM) 10K type strain sequencing project: providing services to taxonomists for standard genome sequencing and annotation.</title>
        <authorList>
            <consortium name="The Broad Institute Genomics Platform"/>
            <consortium name="The Broad Institute Genome Sequencing Center for Infectious Disease"/>
            <person name="Wu L."/>
            <person name="Ma J."/>
        </authorList>
    </citation>
    <scope>NUCLEOTIDE SEQUENCE [LARGE SCALE GENOMIC DNA]</scope>
    <source>
        <strain evidence="3">JCM 14046</strain>
    </source>
</reference>
<proteinExistence type="predicted"/>
<comment type="caution">
    <text evidence="2">The sequence shown here is derived from an EMBL/GenBank/DDBJ whole genome shotgun (WGS) entry which is preliminary data.</text>
</comment>
<dbReference type="PANTHER" id="PTHR37946">
    <property type="entry name" value="SLL1969 PROTEIN"/>
    <property type="match status" value="1"/>
</dbReference>